<accession>A0ABY5ARQ2</accession>
<gene>
    <name evidence="2" type="ORF">NEA10_04010</name>
</gene>
<keyword evidence="3" id="KW-1185">Reference proteome</keyword>
<dbReference type="RefSeq" id="WP_252663930.1">
    <property type="nucleotide sequence ID" value="NZ_CP098611.1"/>
</dbReference>
<name>A0ABY5ARQ2_9CYAN</name>
<dbReference type="Proteomes" id="UP001056708">
    <property type="component" value="Chromosome"/>
</dbReference>
<sequence>MNVGRNNILKLTIGGGCVLGSLAFPALLAAEGATWGPILATALGNVAAGNTANAVDALIAAGEGEVSLENHDLTKAVGKAMAAVITLAAKQQPGKTGQYLKKIAAQAKDNWVKIAQQELAQHHYPELREAKLDQFLTPEEYQLTQQGNLTANEWGDIFIRLNMAANKGKGGFPIPAEVRQEVGELLHTTFPKALRETLKEDFANDGKAFAGLTLQLLTGMQAQLSQLQASQGGVNPEEFSQILQQFQDVETRLGVNVSQQQAFFTEISGTIESGFAEVCHRFGVMETQITELLQGLERTLERLVAEIRSQFDVANPHLSLAEWRAIAELMLAERQELTANPAFKRVDIYVPLALVERRQVKEGKLGQRLDNREQWEREEETMTPIAEDAFFTQVLQQGKSPKSQGRRIAVIGEPGSGKTTRLQAIADWILAQHLGIPIWIDLGQFTEPTLVDYLENWLKSAGVEGAIASLQDHKEHLWLLMDGLDEMVARIEQPHVSQLLTGWVGFGRAIITCRVNVWEADKNAFSGFDVYRNLPFEAQQMETFIRRFFAQSDREQ</sequence>
<protein>
    <submittedName>
        <fullName evidence="2">NACHT domain-containing protein</fullName>
    </submittedName>
</protein>
<dbReference type="InterPro" id="IPR007111">
    <property type="entry name" value="NACHT_NTPase"/>
</dbReference>
<evidence type="ECO:0000313" key="3">
    <source>
        <dbReference type="Proteomes" id="UP001056708"/>
    </source>
</evidence>
<dbReference type="EMBL" id="CP098611">
    <property type="protein sequence ID" value="USR91903.1"/>
    <property type="molecule type" value="Genomic_DNA"/>
</dbReference>
<reference evidence="2" key="1">
    <citation type="submission" date="2022-06" db="EMBL/GenBank/DDBJ databases">
        <title>Genome sequence of Phormidium yuhuli AB48 isolated from an industrial photobioreactor environment.</title>
        <authorList>
            <person name="Qiu Y."/>
            <person name="Noonan A.J.C."/>
            <person name="Dofher K."/>
            <person name="Koch M."/>
            <person name="Kieft B."/>
            <person name="Lin X."/>
            <person name="Ziels R.M."/>
            <person name="Hallam S.J."/>
        </authorList>
    </citation>
    <scope>NUCLEOTIDE SEQUENCE</scope>
    <source>
        <strain evidence="2">AB48</strain>
    </source>
</reference>
<dbReference type="SUPFAM" id="SSF52540">
    <property type="entry name" value="P-loop containing nucleoside triphosphate hydrolases"/>
    <property type="match status" value="1"/>
</dbReference>
<dbReference type="Gene3D" id="3.40.50.300">
    <property type="entry name" value="P-loop containing nucleotide triphosphate hydrolases"/>
    <property type="match status" value="1"/>
</dbReference>
<organism evidence="2 3">
    <name type="scientific">Phormidium yuhuli AB48</name>
    <dbReference type="NCBI Taxonomy" id="2940671"/>
    <lineage>
        <taxon>Bacteria</taxon>
        <taxon>Bacillati</taxon>
        <taxon>Cyanobacteriota</taxon>
        <taxon>Cyanophyceae</taxon>
        <taxon>Oscillatoriophycideae</taxon>
        <taxon>Oscillatoriales</taxon>
        <taxon>Oscillatoriaceae</taxon>
        <taxon>Phormidium</taxon>
        <taxon>Phormidium yuhuli</taxon>
    </lineage>
</organism>
<feature type="domain" description="AAA+ ATPase" evidence="1">
    <location>
        <begin position="404"/>
        <end position="536"/>
    </location>
</feature>
<evidence type="ECO:0000313" key="2">
    <source>
        <dbReference type="EMBL" id="USR91903.1"/>
    </source>
</evidence>
<dbReference type="InterPro" id="IPR003593">
    <property type="entry name" value="AAA+_ATPase"/>
</dbReference>
<dbReference type="SMART" id="SM00382">
    <property type="entry name" value="AAA"/>
    <property type="match status" value="1"/>
</dbReference>
<evidence type="ECO:0000259" key="1">
    <source>
        <dbReference type="SMART" id="SM00382"/>
    </source>
</evidence>
<dbReference type="InterPro" id="IPR027417">
    <property type="entry name" value="P-loop_NTPase"/>
</dbReference>
<proteinExistence type="predicted"/>
<dbReference type="Pfam" id="PF05729">
    <property type="entry name" value="NACHT"/>
    <property type="match status" value="1"/>
</dbReference>